<dbReference type="GO" id="GO:0016020">
    <property type="term" value="C:membrane"/>
    <property type="evidence" value="ECO:0007669"/>
    <property type="project" value="InterPro"/>
</dbReference>
<dbReference type="PANTHER" id="PTHR32347">
    <property type="entry name" value="EFFLUX SYSTEM COMPONENT YKNX-RELATED"/>
    <property type="match status" value="1"/>
</dbReference>
<proteinExistence type="inferred from homology"/>
<dbReference type="AlphaFoldDB" id="A0A2A8CWY8"/>
<dbReference type="GO" id="GO:0030313">
    <property type="term" value="C:cell envelope"/>
    <property type="evidence" value="ECO:0007669"/>
    <property type="project" value="UniProtKB-SubCell"/>
</dbReference>
<feature type="compositionally biased region" description="Polar residues" evidence="5">
    <location>
        <begin position="15"/>
        <end position="29"/>
    </location>
</feature>
<keyword evidence="9" id="KW-1185">Reference proteome</keyword>
<dbReference type="OrthoDB" id="1957187at2"/>
<dbReference type="NCBIfam" id="TIGR01730">
    <property type="entry name" value="RND_mfp"/>
    <property type="match status" value="1"/>
</dbReference>
<protein>
    <submittedName>
        <fullName evidence="8">Efflux transporter periplasmic adaptor subunit</fullName>
    </submittedName>
</protein>
<feature type="region of interest" description="Disordered" evidence="5">
    <location>
        <begin position="1"/>
        <end position="82"/>
    </location>
</feature>
<evidence type="ECO:0000256" key="2">
    <source>
        <dbReference type="ARBA" id="ARBA00009477"/>
    </source>
</evidence>
<feature type="domain" description="Multidrug resistance protein MdtA-like C-terminal permuted SH3" evidence="7">
    <location>
        <begin position="437"/>
        <end position="487"/>
    </location>
</feature>
<sequence length="498" mass="55852">MTPRHDLRRGVFHQPSGSMTDTPAPSESSDSPDRRNSPLLSTSRRAQERRANTSGDGGESGDGTSHDETPSPSPSSSGEGLDRKIEKKTFTPKRIAILSIAVIAVVGLAYLVWSTATGGQTLNVDRDKLTISTVERGPFQEFISVTATVRPDRTVYLDAVEGGRVEELYVREGAIVEKGEPILRLSNNDLRLSVLNSEAQVAEQQSNMEQLKLQMEQQSLSLQQQLAQMEYEIRRLSREFERQERLFEKNLISEEAYLDTKDELTYQQRRLDLTRSAYVQDSLAQQTRLANMRQTEQRLQRNYDVLRESMSNLRVTAPISGQLTALDAEIGQIISSGTRLGQVDQVDSYRLRAQIDEYYIERVHSGQVATTQAIAGTEYEMEVTRVYPEVESGTFEVDLRFTEDAPSNAIRRGQSVRLKLELGSPEEAVLLSRGGFYQSTGGNWAFVLTGDGEAVRREIRLGRQNPNHFEVQSGLQPGDRVVTSSYDTFGEVERLSFE</sequence>
<evidence type="ECO:0000256" key="5">
    <source>
        <dbReference type="SAM" id="MobiDB-lite"/>
    </source>
</evidence>
<keyword evidence="3 4" id="KW-0175">Coiled coil</keyword>
<comment type="caution">
    <text evidence="8">The sequence shown here is derived from an EMBL/GenBank/DDBJ whole genome shotgun (WGS) entry which is preliminary data.</text>
</comment>
<organism evidence="8 9">
    <name type="scientific">Longibacter salinarum</name>
    <dbReference type="NCBI Taxonomy" id="1850348"/>
    <lineage>
        <taxon>Bacteria</taxon>
        <taxon>Pseudomonadati</taxon>
        <taxon>Rhodothermota</taxon>
        <taxon>Rhodothermia</taxon>
        <taxon>Rhodothermales</taxon>
        <taxon>Salisaetaceae</taxon>
        <taxon>Longibacter</taxon>
    </lineage>
</organism>
<dbReference type="Gene3D" id="2.40.50.100">
    <property type="match status" value="1"/>
</dbReference>
<dbReference type="InterPro" id="IPR058627">
    <property type="entry name" value="MdtA-like_C"/>
</dbReference>
<dbReference type="GO" id="GO:0022857">
    <property type="term" value="F:transmembrane transporter activity"/>
    <property type="evidence" value="ECO:0007669"/>
    <property type="project" value="InterPro"/>
</dbReference>
<evidence type="ECO:0000313" key="9">
    <source>
        <dbReference type="Proteomes" id="UP000220102"/>
    </source>
</evidence>
<evidence type="ECO:0000313" key="8">
    <source>
        <dbReference type="EMBL" id="PEN13215.1"/>
    </source>
</evidence>
<dbReference type="Pfam" id="PF25967">
    <property type="entry name" value="RND-MFP_C"/>
    <property type="match status" value="1"/>
</dbReference>
<dbReference type="InterPro" id="IPR006143">
    <property type="entry name" value="RND_pump_MFP"/>
</dbReference>
<evidence type="ECO:0000256" key="4">
    <source>
        <dbReference type="SAM" id="Coils"/>
    </source>
</evidence>
<comment type="subcellular location">
    <subcellularLocation>
        <location evidence="1">Cell envelope</location>
    </subcellularLocation>
</comment>
<feature type="coiled-coil region" evidence="4">
    <location>
        <begin position="194"/>
        <end position="246"/>
    </location>
</feature>
<dbReference type="Proteomes" id="UP000220102">
    <property type="component" value="Unassembled WGS sequence"/>
</dbReference>
<evidence type="ECO:0000256" key="1">
    <source>
        <dbReference type="ARBA" id="ARBA00004196"/>
    </source>
</evidence>
<name>A0A2A8CWY8_9BACT</name>
<keyword evidence="6" id="KW-0812">Transmembrane</keyword>
<evidence type="ECO:0000256" key="3">
    <source>
        <dbReference type="ARBA" id="ARBA00023054"/>
    </source>
</evidence>
<dbReference type="Gene3D" id="2.40.30.170">
    <property type="match status" value="1"/>
</dbReference>
<dbReference type="InterPro" id="IPR050465">
    <property type="entry name" value="UPF0194_transport"/>
</dbReference>
<dbReference type="EMBL" id="PDEQ01000005">
    <property type="protein sequence ID" value="PEN13215.1"/>
    <property type="molecule type" value="Genomic_DNA"/>
</dbReference>
<evidence type="ECO:0000259" key="7">
    <source>
        <dbReference type="Pfam" id="PF25967"/>
    </source>
</evidence>
<keyword evidence="6" id="KW-1133">Transmembrane helix</keyword>
<keyword evidence="6" id="KW-0472">Membrane</keyword>
<dbReference type="Gene3D" id="2.40.420.20">
    <property type="match status" value="1"/>
</dbReference>
<gene>
    <name evidence="8" type="ORF">CRI94_11275</name>
</gene>
<feature type="transmembrane region" description="Helical" evidence="6">
    <location>
        <begin position="95"/>
        <end position="113"/>
    </location>
</feature>
<comment type="similarity">
    <text evidence="2">Belongs to the membrane fusion protein (MFP) (TC 8.A.1) family.</text>
</comment>
<accession>A0A2A8CWY8</accession>
<evidence type="ECO:0000256" key="6">
    <source>
        <dbReference type="SAM" id="Phobius"/>
    </source>
</evidence>
<dbReference type="PANTHER" id="PTHR32347:SF23">
    <property type="entry name" value="BLL5650 PROTEIN"/>
    <property type="match status" value="1"/>
</dbReference>
<reference evidence="8 9" key="1">
    <citation type="submission" date="2017-10" db="EMBL/GenBank/DDBJ databases">
        <title>Draft genome of Longibacter Salinarum.</title>
        <authorList>
            <person name="Goh K.M."/>
            <person name="Shamsir M.S."/>
            <person name="Lim S.W."/>
        </authorList>
    </citation>
    <scope>NUCLEOTIDE SEQUENCE [LARGE SCALE GENOMIC DNA]</scope>
    <source>
        <strain evidence="8 9">KCTC 52045</strain>
    </source>
</reference>
<dbReference type="SUPFAM" id="SSF111369">
    <property type="entry name" value="HlyD-like secretion proteins"/>
    <property type="match status" value="2"/>
</dbReference>